<keyword evidence="1" id="KW-0175">Coiled coil</keyword>
<evidence type="ECO:0008006" key="5">
    <source>
        <dbReference type="Google" id="ProtNLM"/>
    </source>
</evidence>
<name>A0A222P2H5_9GAMM</name>
<dbReference type="KEGG" id="lcd:clem_07050"/>
<evidence type="ECO:0000256" key="1">
    <source>
        <dbReference type="SAM" id="Coils"/>
    </source>
</evidence>
<keyword evidence="2" id="KW-1133">Transmembrane helix</keyword>
<reference evidence="4" key="1">
    <citation type="submission" date="2016-07" db="EMBL/GenBank/DDBJ databases">
        <authorList>
            <person name="Florea S."/>
            <person name="Webb J.S."/>
            <person name="Jaromczyk J."/>
            <person name="Schardl C.L."/>
        </authorList>
    </citation>
    <scope>NUCLEOTIDE SEQUENCE [LARGE SCALE GENOMIC DNA]</scope>
    <source>
        <strain evidence="4">CDC-D5610</strain>
    </source>
</reference>
<protein>
    <recommendedName>
        <fullName evidence="5">Ankyrin repeat protein</fullName>
    </recommendedName>
</protein>
<feature type="transmembrane region" description="Helical" evidence="2">
    <location>
        <begin position="1288"/>
        <end position="1308"/>
    </location>
</feature>
<dbReference type="RefSeq" id="WP_094090968.1">
    <property type="nucleotide sequence ID" value="NZ_CP016397.1"/>
</dbReference>
<evidence type="ECO:0000313" key="4">
    <source>
        <dbReference type="Proteomes" id="UP000201728"/>
    </source>
</evidence>
<organism evidence="3 4">
    <name type="scientific">Legionella clemsonensis</name>
    <dbReference type="NCBI Taxonomy" id="1867846"/>
    <lineage>
        <taxon>Bacteria</taxon>
        <taxon>Pseudomonadati</taxon>
        <taxon>Pseudomonadota</taxon>
        <taxon>Gammaproteobacteria</taxon>
        <taxon>Legionellales</taxon>
        <taxon>Legionellaceae</taxon>
        <taxon>Legionella</taxon>
    </lineage>
</organism>
<keyword evidence="2" id="KW-0472">Membrane</keyword>
<dbReference type="OrthoDB" id="5637444at2"/>
<gene>
    <name evidence="3" type="ORF">clem_07050</name>
</gene>
<dbReference type="Proteomes" id="UP000201728">
    <property type="component" value="Chromosome"/>
</dbReference>
<feature type="coiled-coil region" evidence="1">
    <location>
        <begin position="437"/>
        <end position="464"/>
    </location>
</feature>
<feature type="coiled-coil region" evidence="1">
    <location>
        <begin position="862"/>
        <end position="889"/>
    </location>
</feature>
<accession>A0A222P2H5</accession>
<proteinExistence type="predicted"/>
<feature type="coiled-coil region" evidence="1">
    <location>
        <begin position="502"/>
        <end position="546"/>
    </location>
</feature>
<keyword evidence="4" id="KW-1185">Reference proteome</keyword>
<sequence>MGRGVKDKQYTTFEKSNLYALLNKLKPHILALNKQLATDLQRDNTSFETKFTKKQFEALIKLIDLFERIGPEFTKGKKPGIFGLSRHASSLKELESIKKPLYTTRYAIYKLMLRDKFPDILTSCYNQAKKEHPNQLAEHVRDKLKKAVQSALVGLNKIIPGADATPYLADIEVIIDQYPVTNKAIDTAKFIKHFREKFIKDELTVELKVTHPAAYNLLTQFFLLCEEVPKELEDLLSFFDPAALHISTGIPGLPKISRVESNKSNFMYDSGEGARDYEQFYREYVNLLPSILSAKLVDYFQHYQDSLHVKSERAKMKLISAFLKEENALLIEKVDAILKDNSTLNKNDDAVINSEEEISLEGIVKQLEIEETKIRTLATEIAKRAYHLPFKQLLAEHPTLIEQFRSNPDLDTSYTDHPLPNIVLIEGDSIFQVLHVQDELKLNVEKQQQRLRDYLVEIANRKEKLILQFHQQRNAKFSAQVALLTQDIPPFENLTVSASDNVEQLESKYSLLQKQLVELEKKQATLDNLQFELNQSLNDHNFLKAKITAIYSDSNARLHEAKHSIVEAQKLIEQQLQSISLQLDKATFASSHSQRLSLLKEKEKLLERSSADKQQIEKELAALVEERDNPTADFATKTQQLHVVIEHFLGDITKHKEVILKLRPYSLEKFNHLFAKPQLQSKPEAALDWLREISSDEEKLTQQESKFSDKIKRLEAESKALVAFYHTVEAIRNENNTFGIHSIIPKLKKDPIKEILQLKELQELVEIYKLSVGSEALMTLFKVDSEKELQSKFAHDLESALKDMQTKQIAVNEEIKALKIIQQNNKNKGSLEEIIKPLAQIVENHEDLVLKKEQLAKDIEIRDLKLKELKALETEVATLRKMNELFENNQRVSQTIAEKIQAINIDPSPNSKCQEQFLELVTALEELINLQKSIGSSFEQVDLLLTTVTQITDQKNNENDAARHTKVLEDLVIARQSHCLTKIKALLTAYGEELKREKEKFPMAFEIDNYKALEKSVSSIKAYFNTIKLDVKKLQAILKLHPARESVLPTMAQMELIEQEEERFTAGLKNVESALENIKAEVARRKIEALFKSESENYIKDRAEKYMLKDSLSSKDAFLRKKFLDELTYNQLRRYVTTGDSTSLLNYIAKERVKFSGLTMQSLINRLIIKIKELDGPAYDYHATTHKEALEKLKTASTDFQQVINNLYHKIGLLKTHGDKIGGEEGNIAENLAGELCKKVDIFVLQQADKTDKKLIKEEFQNFNTDFMTCLHSHDEVMSKSRSFWKPFLLNITAALFTVGIALGVKLISSKLRTGHASFFGETKRFQYVQDLDKAVSEVSAAVSA</sequence>
<keyword evidence="2" id="KW-0812">Transmembrane</keyword>
<evidence type="ECO:0000313" key="3">
    <source>
        <dbReference type="EMBL" id="ASQ45965.1"/>
    </source>
</evidence>
<dbReference type="EMBL" id="CP016397">
    <property type="protein sequence ID" value="ASQ45965.1"/>
    <property type="molecule type" value="Genomic_DNA"/>
</dbReference>
<feature type="coiled-coil region" evidence="1">
    <location>
        <begin position="599"/>
        <end position="626"/>
    </location>
</feature>
<evidence type="ECO:0000256" key="2">
    <source>
        <dbReference type="SAM" id="Phobius"/>
    </source>
</evidence>